<reference evidence="2 3" key="1">
    <citation type="submission" date="2020-01" db="EMBL/GenBank/DDBJ databases">
        <authorList>
            <person name="Gupta K D."/>
        </authorList>
    </citation>
    <scope>NUCLEOTIDE SEQUENCE [LARGE SCALE GENOMIC DNA]</scope>
</reference>
<evidence type="ECO:0000256" key="1">
    <source>
        <dbReference type="SAM" id="SignalP"/>
    </source>
</evidence>
<proteinExistence type="predicted"/>
<evidence type="ECO:0000313" key="3">
    <source>
        <dbReference type="Proteomes" id="UP000467700"/>
    </source>
</evidence>
<protein>
    <recommendedName>
        <fullName evidence="4">F-box domain-containing protein</fullName>
    </recommendedName>
</protein>
<dbReference type="EMBL" id="CACVBS010000069">
    <property type="protein sequence ID" value="CAA7268751.1"/>
    <property type="molecule type" value="Genomic_DNA"/>
</dbReference>
<comment type="caution">
    <text evidence="2">The sequence shown here is derived from an EMBL/GenBank/DDBJ whole genome shotgun (WGS) entry which is preliminary data.</text>
</comment>
<keyword evidence="3" id="KW-1185">Reference proteome</keyword>
<name>A0A8S0XYM5_CYCAE</name>
<dbReference type="Proteomes" id="UP000467700">
    <property type="component" value="Unassembled WGS sequence"/>
</dbReference>
<evidence type="ECO:0000313" key="2">
    <source>
        <dbReference type="EMBL" id="CAA7268751.1"/>
    </source>
</evidence>
<feature type="signal peptide" evidence="1">
    <location>
        <begin position="1"/>
        <end position="16"/>
    </location>
</feature>
<evidence type="ECO:0008006" key="4">
    <source>
        <dbReference type="Google" id="ProtNLM"/>
    </source>
</evidence>
<sequence length="469" mass="52531">MTRLSVFLGPPALLLATMNADSKNSTRDPQALPFDILEAISDEISFQNDTDTLRTLCLCSHALVPICRKHLFQSVDIFMVTDSSRDKCNTCLTRLLQTLQSCPEIAVYVRGLRYYIDRDDLHDPVIPQILNYLNRVDKFHFEHNAQVVTSFELDWELEIVPEAPLLARAITMIIKQPTLRWFYISYIDNFPIFILRSISGPKLAYLNISHLHVAGDPIGPRIREKSVVVSSPTGADYGVQVRQEFTPIVSSVAIGSIGSSTTIIETNPPLFNFSQLETLTIEVGVGLKADLGVTFAARYFNEAKGLKNLHLDVPDAGHPFTGLADCLLQGPSQSLTTFTINVFGTLYWSFGVPQTPFLGLCSELQRLSGFNVFERLELRFSCRHANPQRVAADLSDFDQVFTAQGYPCLRQIVIRIYLTMHEEDAPGDSDVPQFEVEHSELFRKSCTNICGFPGVELHCKAEAIKLHDD</sequence>
<gene>
    <name evidence="2" type="ORF">AAE3_LOCUS10968</name>
</gene>
<keyword evidence="1" id="KW-0732">Signal</keyword>
<dbReference type="OrthoDB" id="2745898at2759"/>
<dbReference type="AlphaFoldDB" id="A0A8S0XYM5"/>
<feature type="chain" id="PRO_5035754844" description="F-box domain-containing protein" evidence="1">
    <location>
        <begin position="17"/>
        <end position="469"/>
    </location>
</feature>
<accession>A0A8S0XYM5</accession>
<organism evidence="2 3">
    <name type="scientific">Cyclocybe aegerita</name>
    <name type="common">Black poplar mushroom</name>
    <name type="synonym">Agrocybe aegerita</name>
    <dbReference type="NCBI Taxonomy" id="1973307"/>
    <lineage>
        <taxon>Eukaryota</taxon>
        <taxon>Fungi</taxon>
        <taxon>Dikarya</taxon>
        <taxon>Basidiomycota</taxon>
        <taxon>Agaricomycotina</taxon>
        <taxon>Agaricomycetes</taxon>
        <taxon>Agaricomycetidae</taxon>
        <taxon>Agaricales</taxon>
        <taxon>Agaricineae</taxon>
        <taxon>Bolbitiaceae</taxon>
        <taxon>Cyclocybe</taxon>
    </lineage>
</organism>